<dbReference type="EMBL" id="FNQC01000004">
    <property type="protein sequence ID" value="SDY97281.1"/>
    <property type="molecule type" value="Genomic_DNA"/>
</dbReference>
<evidence type="ECO:0000313" key="1">
    <source>
        <dbReference type="EMBL" id="SDY97281.1"/>
    </source>
</evidence>
<accession>A0A1H3P894</accession>
<dbReference type="InterPro" id="IPR025535">
    <property type="entry name" value="DUF4421"/>
</dbReference>
<name>A0A1H3P894_9BACT</name>
<evidence type="ECO:0008006" key="3">
    <source>
        <dbReference type="Google" id="ProtNLM"/>
    </source>
</evidence>
<evidence type="ECO:0000313" key="2">
    <source>
        <dbReference type="Proteomes" id="UP000199663"/>
    </source>
</evidence>
<proteinExistence type="predicted"/>
<reference evidence="1 2" key="1">
    <citation type="submission" date="2016-10" db="EMBL/GenBank/DDBJ databases">
        <authorList>
            <person name="Varghese N."/>
            <person name="Submissions S."/>
        </authorList>
    </citation>
    <scope>NUCLEOTIDE SEQUENCE [LARGE SCALE GENOMIC DNA]</scope>
    <source>
        <strain evidence="1 2">DSM 17997</strain>
    </source>
</reference>
<keyword evidence="2" id="KW-1185">Reference proteome</keyword>
<organism evidence="1 2">
    <name type="scientific">Rhodonellum ikkaensis</name>
    <dbReference type="NCBI Taxonomy" id="336829"/>
    <lineage>
        <taxon>Bacteria</taxon>
        <taxon>Pseudomonadati</taxon>
        <taxon>Bacteroidota</taxon>
        <taxon>Cytophagia</taxon>
        <taxon>Cytophagales</taxon>
        <taxon>Cytophagaceae</taxon>
        <taxon>Rhodonellum</taxon>
    </lineage>
</organism>
<gene>
    <name evidence="1" type="ORF">SAMN05444412_104113</name>
</gene>
<sequence>MVKSEGVFLANFFLKKCRFEWQILSMFSFFFGVGSSDVLAQVEEDSAYYTTFQEKLTTRIYTSRKFTSFLIKDKVANQDYRFDPNSTLNLGLGLTYQGLTLNLAYGFRFLNPEIGKGSSKYMDLQTHIYPKNWVMDVFLQFYKGYHLAEKGLGASNPELYYQLPEMRVRKVGANVQYLFNGDQISLRAAFLQSEWQQKSAGSFLAGMEVYGGGASNSEGILPDDLVSPGRNFNEFRFFQFGPNAGYVHTLVIKKHFFITGSASTNLNLAYNSIQYPDQKSHSWGVNSNLFLRGYVGYNSEKWSINTNYVHNSVKLLGVEDFNNRFNTGNYRINFIYRFTVGPKLKPYLDYLDLKRYL</sequence>
<comment type="caution">
    <text evidence="1">The sequence shown here is derived from an EMBL/GenBank/DDBJ whole genome shotgun (WGS) entry which is preliminary data.</text>
</comment>
<dbReference type="Pfam" id="PF14391">
    <property type="entry name" value="DUF4421"/>
    <property type="match status" value="1"/>
</dbReference>
<dbReference type="Proteomes" id="UP000199663">
    <property type="component" value="Unassembled WGS sequence"/>
</dbReference>
<protein>
    <recommendedName>
        <fullName evidence="3">DUF4421 domain-containing protein</fullName>
    </recommendedName>
</protein>